<accession>A0ACD1GE38</accession>
<dbReference type="Proteomes" id="UP000249057">
    <property type="component" value="Unassembled WGS sequence"/>
</dbReference>
<dbReference type="EMBL" id="KZ825329">
    <property type="protein sequence ID" value="RAH47559.1"/>
    <property type="molecule type" value="Genomic_DNA"/>
</dbReference>
<reference evidence="1" key="1">
    <citation type="submission" date="2018-02" db="EMBL/GenBank/DDBJ databases">
        <title>The genomes of Aspergillus section Nigri reveals drivers in fungal speciation.</title>
        <authorList>
            <consortium name="DOE Joint Genome Institute"/>
            <person name="Vesth T.C."/>
            <person name="Nybo J."/>
            <person name="Theobald S."/>
            <person name="Brandl J."/>
            <person name="Frisvad J.C."/>
            <person name="Nielsen K.F."/>
            <person name="Lyhne E.K."/>
            <person name="Kogle M.E."/>
            <person name="Kuo A."/>
            <person name="Riley R."/>
            <person name="Clum A."/>
            <person name="Nolan M."/>
            <person name="Lipzen A."/>
            <person name="Salamov A."/>
            <person name="Henrissat B."/>
            <person name="Wiebenga A."/>
            <person name="De vries R.P."/>
            <person name="Grigoriev I.V."/>
            <person name="Mortensen U.H."/>
            <person name="Andersen M.R."/>
            <person name="Baker S.E."/>
        </authorList>
    </citation>
    <scope>NUCLEOTIDE SEQUENCE</scope>
    <source>
        <strain evidence="1">CBS 621.78</strain>
    </source>
</reference>
<gene>
    <name evidence="1" type="ORF">BO95DRAFT_430212</name>
</gene>
<evidence type="ECO:0000313" key="1">
    <source>
        <dbReference type="EMBL" id="RAH47559.1"/>
    </source>
</evidence>
<evidence type="ECO:0000313" key="2">
    <source>
        <dbReference type="Proteomes" id="UP000249057"/>
    </source>
</evidence>
<organism evidence="1 2">
    <name type="scientific">Aspergillus brunneoviolaceus CBS 621.78</name>
    <dbReference type="NCBI Taxonomy" id="1450534"/>
    <lineage>
        <taxon>Eukaryota</taxon>
        <taxon>Fungi</taxon>
        <taxon>Dikarya</taxon>
        <taxon>Ascomycota</taxon>
        <taxon>Pezizomycotina</taxon>
        <taxon>Eurotiomycetes</taxon>
        <taxon>Eurotiomycetidae</taxon>
        <taxon>Eurotiales</taxon>
        <taxon>Aspergillaceae</taxon>
        <taxon>Aspergillus</taxon>
        <taxon>Aspergillus subgen. Circumdati</taxon>
    </lineage>
</organism>
<protein>
    <submittedName>
        <fullName evidence="1">Uncharacterized protein</fullName>
    </submittedName>
</protein>
<sequence length="741" mass="84872">MEASHYRAGDAAAATSAKFISDEGVKVHQGLGGWSEYNDQRAQFESAKPYRLKELKLHIFEQGPWQEFRNLEAVLKEHVQRILGAKPEDCSAWEAIFDRVTEAERDWQPAKERGARAIFAKAWLKVGENRELIDPWINIIPDSYGLAVVKVGIAVALNLAAKSAERRQRIITTFHELQRAIVEVKRKRRSFHTDPEASQHTKDLYIAIVDAIEIILNSLPAKSHLDRNGTVEEKRHFRITSNSKVRRHDEFPEQALQRVKEASDMLSLAAERCRDTHIEAIERYSRDTHHEVHVMRWTQKETEINTRQINADVQVVKSGIEEISGGLTEVQRFAQNTDGILQNVSINVREVKTGIEAGEKRHLEIIQLIRREEERLNHFIETQSRMMGNSQDARNQMLQFLLEDWRKERSLNLQLQQRLYMAETEGSLRRDERSSAAVVSLSRLLEVLVQSPSNGGQPPDYGAAFGQPNDDLEIVLGKNITFDAQTQSQAQSVLRNVCFVEWMNREHPDLLLVDANLRSFALHNVTPISVFCATFVLSMAEVRPEDVVIHFFCGLHCTKSSKDHWAGPNGLVRSLVCQLLLILRRRGLLSIEFINSRALLKQLEEHDLGKLCVLLHQLARQFPSDVTVYCIIDAVCCFDKDLHMSFQELTTVIEYLRAIVQDDSLRAHFKILMTNADQSTKRLRQQVDLEQHITLSSQYLSLHMISDRSVAAGISRPSTPSVTDTREMEDDDWEGEQDYEW</sequence>
<name>A0ACD1GE38_9EURO</name>
<keyword evidence="2" id="KW-1185">Reference proteome</keyword>
<proteinExistence type="predicted"/>